<sequence length="467" mass="49588">MPNPSRLLALTATAALLVSGWQAVSATPAKAAPAGGSPEIERLTVPTKAAGRTTAGSAKPALSAPDVEEFSLFGVTWDSGPTPTLDYRVKVDGSWTGWEQVPIDDDHATGESGERPGSEPVFTSEASGIELRLKGSSAPKGLSVDLIDPGTSSADKSLPAGTVAGGAPTPRGPSIISRKSWGADEKLGEECDKPYGTTIRGAVIHHTAGVNNYSSAQSASIVRGIYAYHTESRGYCDIAYNFLVDRYGRIYEGRAGGTDLPVHGAHARDWNADTVGVSLMCDHTTSGPTTKAFDAAASIVAWKLDGNYRDPKGKVTLAGKRVNTIFTHGDVVNTNCPGPAMDKRMPEFRNLVAKKMGDWKTGNYQKWQSLGGESGWVGSPRRLEQKTYGNGSYTEFAKADIYGKNGKIHAVKGTIRTAYRNLGGAKSKLGYPTSDEYKISGGARSNFERGTITWSSKTNKATVKYNS</sequence>
<comment type="caution">
    <text evidence="6">The sequence shown here is derived from an EMBL/GenBank/DDBJ whole genome shotgun (WGS) entry which is preliminary data.</text>
</comment>
<dbReference type="Pfam" id="PF08310">
    <property type="entry name" value="LGFP"/>
    <property type="match status" value="1"/>
</dbReference>
<dbReference type="SUPFAM" id="SSF55846">
    <property type="entry name" value="N-acetylmuramoyl-L-alanine amidase-like"/>
    <property type="match status" value="1"/>
</dbReference>
<dbReference type="Gene3D" id="3.40.80.10">
    <property type="entry name" value="Peptidoglycan recognition protein-like"/>
    <property type="match status" value="1"/>
</dbReference>
<dbReference type="GO" id="GO:0008270">
    <property type="term" value="F:zinc ion binding"/>
    <property type="evidence" value="ECO:0007669"/>
    <property type="project" value="InterPro"/>
</dbReference>
<dbReference type="OrthoDB" id="9773852at2"/>
<dbReference type="PANTHER" id="PTHR11022">
    <property type="entry name" value="PEPTIDOGLYCAN RECOGNITION PROTEIN"/>
    <property type="match status" value="1"/>
</dbReference>
<feature type="domain" description="N-acetylmuramoyl-L-alanine amidase" evidence="4">
    <location>
        <begin position="187"/>
        <end position="338"/>
    </location>
</feature>
<dbReference type="AlphaFoldDB" id="A0A4V3ENB1"/>
<dbReference type="RefSeq" id="WP_133755000.1">
    <property type="nucleotide sequence ID" value="NZ_SOAW01000001.1"/>
</dbReference>
<dbReference type="EMBL" id="SOAW01000001">
    <property type="protein sequence ID" value="TDT33108.1"/>
    <property type="molecule type" value="Genomic_DNA"/>
</dbReference>
<reference evidence="6 7" key="1">
    <citation type="submission" date="2019-03" db="EMBL/GenBank/DDBJ databases">
        <title>Genomic Encyclopedia of Archaeal and Bacterial Type Strains, Phase II (KMG-II): from individual species to whole genera.</title>
        <authorList>
            <person name="Goeker M."/>
        </authorList>
    </citation>
    <scope>NUCLEOTIDE SEQUENCE [LARGE SCALE GENOMIC DNA]</scope>
    <source>
        <strain evidence="6 7">DSM 24323</strain>
    </source>
</reference>
<dbReference type="SMART" id="SM00701">
    <property type="entry name" value="PGRP"/>
    <property type="match status" value="1"/>
</dbReference>
<dbReference type="InterPro" id="IPR015510">
    <property type="entry name" value="PGRP"/>
</dbReference>
<keyword evidence="3" id="KW-0732">Signal</keyword>
<evidence type="ECO:0000313" key="7">
    <source>
        <dbReference type="Proteomes" id="UP000295371"/>
    </source>
</evidence>
<accession>A0A4V3ENB1</accession>
<evidence type="ECO:0000256" key="3">
    <source>
        <dbReference type="SAM" id="SignalP"/>
    </source>
</evidence>
<keyword evidence="7" id="KW-1185">Reference proteome</keyword>
<feature type="chain" id="PRO_5020775464" evidence="3">
    <location>
        <begin position="32"/>
        <end position="467"/>
    </location>
</feature>
<proteinExistence type="inferred from homology"/>
<dbReference type="InterPro" id="IPR002502">
    <property type="entry name" value="Amidase_domain"/>
</dbReference>
<dbReference type="InterPro" id="IPR036505">
    <property type="entry name" value="Amidase/PGRP_sf"/>
</dbReference>
<feature type="domain" description="Peptidoglycan recognition protein family" evidence="5">
    <location>
        <begin position="173"/>
        <end position="322"/>
    </location>
</feature>
<feature type="compositionally biased region" description="Basic and acidic residues" evidence="2">
    <location>
        <begin position="104"/>
        <end position="117"/>
    </location>
</feature>
<dbReference type="CDD" id="cd06583">
    <property type="entry name" value="PGRP"/>
    <property type="match status" value="1"/>
</dbReference>
<dbReference type="PANTHER" id="PTHR11022:SF41">
    <property type="entry name" value="PEPTIDOGLYCAN-RECOGNITION PROTEIN LC-RELATED"/>
    <property type="match status" value="1"/>
</dbReference>
<dbReference type="InterPro" id="IPR006619">
    <property type="entry name" value="PGRP_domain_met/bac"/>
</dbReference>
<feature type="region of interest" description="Disordered" evidence="2">
    <location>
        <begin position="98"/>
        <end position="123"/>
    </location>
</feature>
<evidence type="ECO:0000259" key="5">
    <source>
        <dbReference type="SMART" id="SM00701"/>
    </source>
</evidence>
<comment type="similarity">
    <text evidence="1">Belongs to the N-acetylmuramoyl-L-alanine amidase 2 family.</text>
</comment>
<organism evidence="6 7">
    <name type="scientific">Naumannella halotolerans</name>
    <dbReference type="NCBI Taxonomy" id="993414"/>
    <lineage>
        <taxon>Bacteria</taxon>
        <taxon>Bacillati</taxon>
        <taxon>Actinomycetota</taxon>
        <taxon>Actinomycetes</taxon>
        <taxon>Propionibacteriales</taxon>
        <taxon>Propionibacteriaceae</taxon>
        <taxon>Naumannella</taxon>
    </lineage>
</organism>
<dbReference type="Pfam" id="PF01510">
    <property type="entry name" value="Amidase_2"/>
    <property type="match status" value="1"/>
</dbReference>
<dbReference type="GO" id="GO:0008745">
    <property type="term" value="F:N-acetylmuramoyl-L-alanine amidase activity"/>
    <property type="evidence" value="ECO:0007669"/>
    <property type="project" value="InterPro"/>
</dbReference>
<dbReference type="Proteomes" id="UP000295371">
    <property type="component" value="Unassembled WGS sequence"/>
</dbReference>
<evidence type="ECO:0000256" key="1">
    <source>
        <dbReference type="ARBA" id="ARBA00007553"/>
    </source>
</evidence>
<name>A0A4V3ENB1_9ACTN</name>
<gene>
    <name evidence="6" type="ORF">CLV29_0709</name>
</gene>
<dbReference type="SMART" id="SM00644">
    <property type="entry name" value="Ami_2"/>
    <property type="match status" value="1"/>
</dbReference>
<protein>
    <submittedName>
        <fullName evidence="6">LGFP repeat-containing protein</fullName>
    </submittedName>
</protein>
<evidence type="ECO:0000259" key="4">
    <source>
        <dbReference type="SMART" id="SM00644"/>
    </source>
</evidence>
<evidence type="ECO:0000256" key="2">
    <source>
        <dbReference type="SAM" id="MobiDB-lite"/>
    </source>
</evidence>
<evidence type="ECO:0000313" key="6">
    <source>
        <dbReference type="EMBL" id="TDT33108.1"/>
    </source>
</evidence>
<dbReference type="GO" id="GO:0009253">
    <property type="term" value="P:peptidoglycan catabolic process"/>
    <property type="evidence" value="ECO:0007669"/>
    <property type="project" value="InterPro"/>
</dbReference>
<feature type="region of interest" description="Disordered" evidence="2">
    <location>
        <begin position="140"/>
        <end position="178"/>
    </location>
</feature>
<feature type="signal peptide" evidence="3">
    <location>
        <begin position="1"/>
        <end position="31"/>
    </location>
</feature>
<dbReference type="InterPro" id="IPR013207">
    <property type="entry name" value="LGFP"/>
</dbReference>